<organism evidence="2 4">
    <name type="scientific">Rotaria sordida</name>
    <dbReference type="NCBI Taxonomy" id="392033"/>
    <lineage>
        <taxon>Eukaryota</taxon>
        <taxon>Metazoa</taxon>
        <taxon>Spiralia</taxon>
        <taxon>Gnathifera</taxon>
        <taxon>Rotifera</taxon>
        <taxon>Eurotatoria</taxon>
        <taxon>Bdelloidea</taxon>
        <taxon>Philodinida</taxon>
        <taxon>Philodinidae</taxon>
        <taxon>Rotaria</taxon>
    </lineage>
</organism>
<evidence type="ECO:0000256" key="1">
    <source>
        <dbReference type="SAM" id="MobiDB-lite"/>
    </source>
</evidence>
<feature type="compositionally biased region" description="Acidic residues" evidence="1">
    <location>
        <begin position="197"/>
        <end position="206"/>
    </location>
</feature>
<evidence type="ECO:0000313" key="4">
    <source>
        <dbReference type="Proteomes" id="UP000663854"/>
    </source>
</evidence>
<comment type="caution">
    <text evidence="2">The sequence shown here is derived from an EMBL/GenBank/DDBJ whole genome shotgun (WGS) entry which is preliminary data.</text>
</comment>
<evidence type="ECO:0000313" key="3">
    <source>
        <dbReference type="EMBL" id="CAF1648743.1"/>
    </source>
</evidence>
<evidence type="ECO:0000313" key="2">
    <source>
        <dbReference type="EMBL" id="CAF1482814.1"/>
    </source>
</evidence>
<keyword evidence="5" id="KW-1185">Reference proteome</keyword>
<feature type="region of interest" description="Disordered" evidence="1">
    <location>
        <begin position="188"/>
        <end position="261"/>
    </location>
</feature>
<dbReference type="EMBL" id="CAJNOH010008598">
    <property type="protein sequence ID" value="CAF1482814.1"/>
    <property type="molecule type" value="Genomic_DNA"/>
</dbReference>
<name>A0A815RU56_9BILA</name>
<evidence type="ECO:0000313" key="5">
    <source>
        <dbReference type="Proteomes" id="UP000663870"/>
    </source>
</evidence>
<feature type="compositionally biased region" description="Low complexity" evidence="1">
    <location>
        <begin position="224"/>
        <end position="237"/>
    </location>
</feature>
<dbReference type="EMBL" id="CAJNOL010010296">
    <property type="protein sequence ID" value="CAF1648743.1"/>
    <property type="molecule type" value="Genomic_DNA"/>
</dbReference>
<feature type="compositionally biased region" description="Polar residues" evidence="1">
    <location>
        <begin position="252"/>
        <end position="261"/>
    </location>
</feature>
<proteinExistence type="predicted"/>
<accession>A0A815RU56</accession>
<dbReference type="Proteomes" id="UP000663854">
    <property type="component" value="Unassembled WGS sequence"/>
</dbReference>
<sequence>MVYQVKFINKKHTSFDLLCKDALEAIKFYKGRTYPTLPKTLDGVIKQWVNTVNCSIGEKVYYKKINDGGTRNYFVERNKEKKLVLKVMIQSIENKKSKKSGVFEVLTCEQEFCHILNDFLKTLKDTGCSLEAASYHREMSKRFDVGRDRLSFVLKWLNQNLSINSNLNSTNDTSSDYCPREDSNFNVSHDEYISNDHDDDNDENNEDDRSSQSINDNTNHDASKSTLSASSTITSIETTRKRSNSHLIIRSPPQQNKKSNRTLENLSIWNNEAAAYKIMSPLNRRERRRGQKKSV</sequence>
<gene>
    <name evidence="3" type="ORF">JXQ802_LOCUS54269</name>
    <name evidence="2" type="ORF">PYM288_LOCUS37833</name>
</gene>
<dbReference type="Proteomes" id="UP000663870">
    <property type="component" value="Unassembled WGS sequence"/>
</dbReference>
<reference evidence="2" key="1">
    <citation type="submission" date="2021-02" db="EMBL/GenBank/DDBJ databases">
        <authorList>
            <person name="Nowell W R."/>
        </authorList>
    </citation>
    <scope>NUCLEOTIDE SEQUENCE</scope>
</reference>
<dbReference type="AlphaFoldDB" id="A0A815RU56"/>
<protein>
    <submittedName>
        <fullName evidence="2">Uncharacterized protein</fullName>
    </submittedName>
</protein>